<reference evidence="1" key="1">
    <citation type="submission" date="2020-05" db="UniProtKB">
        <authorList>
            <consortium name="EnsemblMetazoa"/>
        </authorList>
    </citation>
    <scope>IDENTIFICATION</scope>
    <source>
        <strain evidence="1">TTRI</strain>
    </source>
</reference>
<dbReference type="Proteomes" id="UP000078200">
    <property type="component" value="Unassembled WGS sequence"/>
</dbReference>
<organism evidence="1 2">
    <name type="scientific">Glossina austeni</name>
    <name type="common">Savannah tsetse fly</name>
    <dbReference type="NCBI Taxonomy" id="7395"/>
    <lineage>
        <taxon>Eukaryota</taxon>
        <taxon>Metazoa</taxon>
        <taxon>Ecdysozoa</taxon>
        <taxon>Arthropoda</taxon>
        <taxon>Hexapoda</taxon>
        <taxon>Insecta</taxon>
        <taxon>Pterygota</taxon>
        <taxon>Neoptera</taxon>
        <taxon>Endopterygota</taxon>
        <taxon>Diptera</taxon>
        <taxon>Brachycera</taxon>
        <taxon>Muscomorpha</taxon>
        <taxon>Hippoboscoidea</taxon>
        <taxon>Glossinidae</taxon>
        <taxon>Glossina</taxon>
    </lineage>
</organism>
<proteinExistence type="predicted"/>
<dbReference type="AlphaFoldDB" id="A0A1A9VM94"/>
<protein>
    <submittedName>
        <fullName evidence="1">Uncharacterized protein</fullName>
    </submittedName>
</protein>
<evidence type="ECO:0000313" key="1">
    <source>
        <dbReference type="EnsemblMetazoa" id="GAUT041471-PA"/>
    </source>
</evidence>
<sequence length="112" mass="12688">MKHEMIKSDDYNNEMYQTRYFVTHPLRRCLRTITIVVHIALHFAINSPRVVLSVASFVNPHKNKLVADNNEIILFGGALPELTALVTALTAEPLLLTALPDETLWKNAKHIV</sequence>
<dbReference type="EnsemblMetazoa" id="GAUT041471-RA">
    <property type="protein sequence ID" value="GAUT041471-PA"/>
    <property type="gene ID" value="GAUT041471"/>
</dbReference>
<accession>A0A1A9VM94</accession>
<dbReference type="VEuPathDB" id="VectorBase:GAUT041471"/>
<keyword evidence="2" id="KW-1185">Reference proteome</keyword>
<name>A0A1A9VM94_GLOAU</name>
<evidence type="ECO:0000313" key="2">
    <source>
        <dbReference type="Proteomes" id="UP000078200"/>
    </source>
</evidence>